<proteinExistence type="predicted"/>
<evidence type="ECO:0000259" key="1">
    <source>
        <dbReference type="Pfam" id="PF10493"/>
    </source>
</evidence>
<dbReference type="Proteomes" id="UP000694412">
    <property type="component" value="Chromosome 15"/>
</dbReference>
<reference evidence="2" key="1">
    <citation type="submission" date="2015-11" db="EMBL/GenBank/DDBJ databases">
        <authorList>
            <consortium name="International Coturnix japonica Genome Analysis Consortium"/>
            <person name="Warren W."/>
            <person name="Burt D.W."/>
            <person name="Antin P.B."/>
            <person name="Lanford R."/>
            <person name="Gros J."/>
            <person name="Wilson R.K."/>
        </authorList>
    </citation>
    <scope>NUCLEOTIDE SEQUENCE [LARGE SCALE GENOMIC DNA]</scope>
</reference>
<dbReference type="GO" id="GO:0000070">
    <property type="term" value="P:mitotic sister chromatid segregation"/>
    <property type="evidence" value="ECO:0007669"/>
    <property type="project" value="TreeGrafter"/>
</dbReference>
<accession>A0A8C2UCG0</accession>
<protein>
    <recommendedName>
        <fullName evidence="1">RZZ complex subunit KNTC1/ROD C-terminal domain-containing protein</fullName>
    </recommendedName>
</protein>
<reference evidence="2" key="2">
    <citation type="submission" date="2025-08" db="UniProtKB">
        <authorList>
            <consortium name="Ensembl"/>
        </authorList>
    </citation>
    <scope>IDENTIFICATION</scope>
</reference>
<dbReference type="InterPro" id="IPR019527">
    <property type="entry name" value="RZZ-complex_KNTC1/ROD_C"/>
</dbReference>
<dbReference type="PANTHER" id="PTHR15688">
    <property type="entry name" value="KINETOCHORE-ASSOCIATED PROTEIN 1"/>
    <property type="match status" value="1"/>
</dbReference>
<dbReference type="PANTHER" id="PTHR15688:SF1">
    <property type="entry name" value="KINETOCHORE-ASSOCIATED PROTEIN 1"/>
    <property type="match status" value="1"/>
</dbReference>
<dbReference type="GO" id="GO:0005737">
    <property type="term" value="C:cytoplasm"/>
    <property type="evidence" value="ECO:0007669"/>
    <property type="project" value="TreeGrafter"/>
</dbReference>
<dbReference type="Ensembl" id="ENSCJPT00005036148.1">
    <property type="protein sequence ID" value="ENSCJPP00005026690.1"/>
    <property type="gene ID" value="ENSCJPG00005020744.1"/>
</dbReference>
<dbReference type="GeneTree" id="ENSGT00390000007883"/>
<dbReference type="InterPro" id="IPR052802">
    <property type="entry name" value="KNTC1"/>
</dbReference>
<feature type="domain" description="RZZ complex subunit KNTC1/ROD C-terminal" evidence="1">
    <location>
        <begin position="1"/>
        <end position="50"/>
    </location>
</feature>
<organism evidence="2 3">
    <name type="scientific">Coturnix japonica</name>
    <name type="common">Japanese quail</name>
    <name type="synonym">Coturnix coturnix japonica</name>
    <dbReference type="NCBI Taxonomy" id="93934"/>
    <lineage>
        <taxon>Eukaryota</taxon>
        <taxon>Metazoa</taxon>
        <taxon>Chordata</taxon>
        <taxon>Craniata</taxon>
        <taxon>Vertebrata</taxon>
        <taxon>Euteleostomi</taxon>
        <taxon>Archelosauria</taxon>
        <taxon>Archosauria</taxon>
        <taxon>Dinosauria</taxon>
        <taxon>Saurischia</taxon>
        <taxon>Theropoda</taxon>
        <taxon>Coelurosauria</taxon>
        <taxon>Aves</taxon>
        <taxon>Neognathae</taxon>
        <taxon>Galloanserae</taxon>
        <taxon>Galliformes</taxon>
        <taxon>Phasianidae</taxon>
        <taxon>Perdicinae</taxon>
        <taxon>Coturnix</taxon>
    </lineage>
</organism>
<dbReference type="GO" id="GO:1903394">
    <property type="term" value="P:protein localization to kinetochore involved in kinetochore assembly"/>
    <property type="evidence" value="ECO:0007669"/>
    <property type="project" value="TreeGrafter"/>
</dbReference>
<dbReference type="AlphaFoldDB" id="A0A8C2UCG0"/>
<evidence type="ECO:0000313" key="2">
    <source>
        <dbReference type="Ensembl" id="ENSCJPP00005026690.1"/>
    </source>
</evidence>
<dbReference type="GO" id="GO:0007094">
    <property type="term" value="P:mitotic spindle assembly checkpoint signaling"/>
    <property type="evidence" value="ECO:0007669"/>
    <property type="project" value="TreeGrafter"/>
</dbReference>
<sequence length="140" mass="16264">MLIPQSEKREQQIQAFLSTCNTETVLQQIDEHMNTGEVVAFASQIRSLILDSIINEKLYEKFLKTKYFPLVKQQLMSTHRMKELVDYFASKNRTEDAAALIREYQEKYGNPNLLDKSSSDLLKMYLNGPQETCVQELSHL</sequence>
<dbReference type="GO" id="GO:0005828">
    <property type="term" value="C:kinetochore microtubule"/>
    <property type="evidence" value="ECO:0007669"/>
    <property type="project" value="TreeGrafter"/>
</dbReference>
<dbReference type="GO" id="GO:1990423">
    <property type="term" value="C:RZZ complex"/>
    <property type="evidence" value="ECO:0007669"/>
    <property type="project" value="TreeGrafter"/>
</dbReference>
<dbReference type="Pfam" id="PF10493">
    <property type="entry name" value="Rod_C"/>
    <property type="match status" value="1"/>
</dbReference>
<reference evidence="2" key="3">
    <citation type="submission" date="2025-09" db="UniProtKB">
        <authorList>
            <consortium name="Ensembl"/>
        </authorList>
    </citation>
    <scope>IDENTIFICATION</scope>
</reference>
<name>A0A8C2UCG0_COTJA</name>
<evidence type="ECO:0000313" key="3">
    <source>
        <dbReference type="Proteomes" id="UP000694412"/>
    </source>
</evidence>
<keyword evidence="3" id="KW-1185">Reference proteome</keyword>
<dbReference type="GO" id="GO:0031267">
    <property type="term" value="F:small GTPase binding"/>
    <property type="evidence" value="ECO:0007669"/>
    <property type="project" value="TreeGrafter"/>
</dbReference>